<protein>
    <recommendedName>
        <fullName evidence="1">Calcineurin-like phosphoesterase domain-containing protein</fullName>
    </recommendedName>
</protein>
<evidence type="ECO:0000259" key="1">
    <source>
        <dbReference type="Pfam" id="PF00149"/>
    </source>
</evidence>
<dbReference type="PANTHER" id="PTHR36492">
    <property type="match status" value="1"/>
</dbReference>
<gene>
    <name evidence="2" type="ORF">PCAL00307_LOCUS10310</name>
    <name evidence="3" type="ORF">PECAL_3P22790</name>
</gene>
<dbReference type="InterPro" id="IPR029052">
    <property type="entry name" value="Metallo-depent_PP-like"/>
</dbReference>
<name>A0A7S4E732_9STRA</name>
<keyword evidence="4" id="KW-1185">Reference proteome</keyword>
<dbReference type="EMBL" id="HBIW01012025">
    <property type="protein sequence ID" value="CAE0694874.1"/>
    <property type="molecule type" value="Transcribed_RNA"/>
</dbReference>
<accession>A0A7S4E732</accession>
<dbReference type="SUPFAM" id="SSF56300">
    <property type="entry name" value="Metallo-dependent phosphatases"/>
    <property type="match status" value="1"/>
</dbReference>
<dbReference type="PANTHER" id="PTHR36492:SF2">
    <property type="entry name" value="[ACYL-CARRIER-PROTEIN] PHOSPHODIESTERASE PPTH"/>
    <property type="match status" value="1"/>
</dbReference>
<evidence type="ECO:0000313" key="2">
    <source>
        <dbReference type="EMBL" id="CAE0694874.1"/>
    </source>
</evidence>
<dbReference type="EMBL" id="CAKKNE010000003">
    <property type="protein sequence ID" value="CAH0372295.1"/>
    <property type="molecule type" value="Genomic_DNA"/>
</dbReference>
<dbReference type="Gene3D" id="3.60.21.10">
    <property type="match status" value="1"/>
</dbReference>
<sequence>MRVVHAAALCTASALATTKPVVRLFGLSDLHVDYAANLDTVKTLERPPGEGHLALIIAGDVTADRDTLRDALTALRRTFDDVFYVPGNHEAWVTSTDREDGIGDSVAKLRACEGVAEACGCRTAPATLEDARGRAVTVAPLRGWYHASHDREPSVLPDDDGSRGFARRWADYRKCRWPPALLGRNGKEAVAHGMGAGDHDLSAYFAATNNIARDNTPLVTFSHFSPRFECVPEKRFLLEPCLAKVSGSDHLGDVVLALRPDVHVFGHTHIPIDIELDGTYHVQWPLGSPREQSRQCARAKALGPLELFRTDTGVRRLGHDGAPERTAWGQYYSDKPRTPSVTEPAPWVASYRKRRAKKVREPRVPNHAGYDDEVAALSRRSIVERLEGWTDDGYTKGFDAGYVN</sequence>
<dbReference type="AlphaFoldDB" id="A0A7S4E732"/>
<dbReference type="Proteomes" id="UP000789595">
    <property type="component" value="Unassembled WGS sequence"/>
</dbReference>
<proteinExistence type="predicted"/>
<dbReference type="InterPro" id="IPR052963">
    <property type="entry name" value="Pantetheine_PDE"/>
</dbReference>
<dbReference type="OrthoDB" id="550558at2759"/>
<dbReference type="Pfam" id="PF00149">
    <property type="entry name" value="Metallophos"/>
    <property type="match status" value="1"/>
</dbReference>
<organism evidence="2">
    <name type="scientific">Pelagomonas calceolata</name>
    <dbReference type="NCBI Taxonomy" id="35677"/>
    <lineage>
        <taxon>Eukaryota</taxon>
        <taxon>Sar</taxon>
        <taxon>Stramenopiles</taxon>
        <taxon>Ochrophyta</taxon>
        <taxon>Pelagophyceae</taxon>
        <taxon>Pelagomonadales</taxon>
        <taxon>Pelagomonadaceae</taxon>
        <taxon>Pelagomonas</taxon>
    </lineage>
</organism>
<dbReference type="GO" id="GO:0016787">
    <property type="term" value="F:hydrolase activity"/>
    <property type="evidence" value="ECO:0007669"/>
    <property type="project" value="InterPro"/>
</dbReference>
<evidence type="ECO:0000313" key="4">
    <source>
        <dbReference type="Proteomes" id="UP000789595"/>
    </source>
</evidence>
<reference evidence="3" key="2">
    <citation type="submission" date="2021-11" db="EMBL/GenBank/DDBJ databases">
        <authorList>
            <consortium name="Genoscope - CEA"/>
            <person name="William W."/>
        </authorList>
    </citation>
    <scope>NUCLEOTIDE SEQUENCE</scope>
</reference>
<dbReference type="InterPro" id="IPR004843">
    <property type="entry name" value="Calcineurin-like_PHP"/>
</dbReference>
<reference evidence="2" key="1">
    <citation type="submission" date="2021-01" db="EMBL/GenBank/DDBJ databases">
        <authorList>
            <person name="Corre E."/>
            <person name="Pelletier E."/>
            <person name="Niang G."/>
            <person name="Scheremetjew M."/>
            <person name="Finn R."/>
            <person name="Kale V."/>
            <person name="Holt S."/>
            <person name="Cochrane G."/>
            <person name="Meng A."/>
            <person name="Brown T."/>
            <person name="Cohen L."/>
        </authorList>
    </citation>
    <scope>NUCLEOTIDE SEQUENCE</scope>
    <source>
        <strain evidence="2">CCMP1756</strain>
    </source>
</reference>
<feature type="domain" description="Calcineurin-like phosphoesterase" evidence="1">
    <location>
        <begin position="25"/>
        <end position="271"/>
    </location>
</feature>
<evidence type="ECO:0000313" key="3">
    <source>
        <dbReference type="EMBL" id="CAH0372295.1"/>
    </source>
</evidence>